<accession>Q23QI4</accession>
<protein>
    <submittedName>
        <fullName evidence="2">Uncharacterized protein</fullName>
    </submittedName>
</protein>
<dbReference type="AlphaFoldDB" id="Q23QI4"/>
<dbReference type="RefSeq" id="XP_001019149.3">
    <property type="nucleotide sequence ID" value="XM_001019149.4"/>
</dbReference>
<proteinExistence type="predicted"/>
<feature type="compositionally biased region" description="Basic and acidic residues" evidence="1">
    <location>
        <begin position="29"/>
        <end position="38"/>
    </location>
</feature>
<sequence>MQFQLDELIQNDFQQLYFSEYFGNYEQTPAKEMEKEDNMSNTSSDKSDSDKEKSFGEILLQEGHEFEQNFLNNNKESLQKFNEKAHRIQKALDRFSNKIINFFNKDEPKNLSQ</sequence>
<dbReference type="KEGG" id="tet:TTHERM_00256940"/>
<dbReference type="EMBL" id="GG662647">
    <property type="protein sequence ID" value="EAR98904.3"/>
    <property type="molecule type" value="Genomic_DNA"/>
</dbReference>
<keyword evidence="3" id="KW-1185">Reference proteome</keyword>
<evidence type="ECO:0000313" key="2">
    <source>
        <dbReference type="EMBL" id="EAR98904.3"/>
    </source>
</evidence>
<feature type="compositionally biased region" description="Basic and acidic residues" evidence="1">
    <location>
        <begin position="45"/>
        <end position="54"/>
    </location>
</feature>
<gene>
    <name evidence="2" type="ORF">TTHERM_00256940</name>
</gene>
<organism evidence="2 3">
    <name type="scientific">Tetrahymena thermophila (strain SB210)</name>
    <dbReference type="NCBI Taxonomy" id="312017"/>
    <lineage>
        <taxon>Eukaryota</taxon>
        <taxon>Sar</taxon>
        <taxon>Alveolata</taxon>
        <taxon>Ciliophora</taxon>
        <taxon>Intramacronucleata</taxon>
        <taxon>Oligohymenophorea</taxon>
        <taxon>Hymenostomatida</taxon>
        <taxon>Tetrahymenina</taxon>
        <taxon>Tetrahymenidae</taxon>
        <taxon>Tetrahymena</taxon>
    </lineage>
</organism>
<name>Q23QI4_TETTS</name>
<dbReference type="InParanoid" id="Q23QI4"/>
<evidence type="ECO:0000256" key="1">
    <source>
        <dbReference type="SAM" id="MobiDB-lite"/>
    </source>
</evidence>
<dbReference type="GeneID" id="7825879"/>
<evidence type="ECO:0000313" key="3">
    <source>
        <dbReference type="Proteomes" id="UP000009168"/>
    </source>
</evidence>
<reference evidence="3" key="1">
    <citation type="journal article" date="2006" name="PLoS Biol.">
        <title>Macronuclear genome sequence of the ciliate Tetrahymena thermophila, a model eukaryote.</title>
        <authorList>
            <person name="Eisen J.A."/>
            <person name="Coyne R.S."/>
            <person name="Wu M."/>
            <person name="Wu D."/>
            <person name="Thiagarajan M."/>
            <person name="Wortman J.R."/>
            <person name="Badger J.H."/>
            <person name="Ren Q."/>
            <person name="Amedeo P."/>
            <person name="Jones K.M."/>
            <person name="Tallon L.J."/>
            <person name="Delcher A.L."/>
            <person name="Salzberg S.L."/>
            <person name="Silva J.C."/>
            <person name="Haas B.J."/>
            <person name="Majoros W.H."/>
            <person name="Farzad M."/>
            <person name="Carlton J.M."/>
            <person name="Smith R.K. Jr."/>
            <person name="Garg J."/>
            <person name="Pearlman R.E."/>
            <person name="Karrer K.M."/>
            <person name="Sun L."/>
            <person name="Manning G."/>
            <person name="Elde N.C."/>
            <person name="Turkewitz A.P."/>
            <person name="Asai D.J."/>
            <person name="Wilkes D.E."/>
            <person name="Wang Y."/>
            <person name="Cai H."/>
            <person name="Collins K."/>
            <person name="Stewart B.A."/>
            <person name="Lee S.R."/>
            <person name="Wilamowska K."/>
            <person name="Weinberg Z."/>
            <person name="Ruzzo W.L."/>
            <person name="Wloga D."/>
            <person name="Gaertig J."/>
            <person name="Frankel J."/>
            <person name="Tsao C.-C."/>
            <person name="Gorovsky M.A."/>
            <person name="Keeling P.J."/>
            <person name="Waller R.F."/>
            <person name="Patron N.J."/>
            <person name="Cherry J.M."/>
            <person name="Stover N.A."/>
            <person name="Krieger C.J."/>
            <person name="del Toro C."/>
            <person name="Ryder H.F."/>
            <person name="Williamson S.C."/>
            <person name="Barbeau R.A."/>
            <person name="Hamilton E.P."/>
            <person name="Orias E."/>
        </authorList>
    </citation>
    <scope>NUCLEOTIDE SEQUENCE [LARGE SCALE GENOMIC DNA]</scope>
    <source>
        <strain evidence="3">SB210</strain>
    </source>
</reference>
<feature type="region of interest" description="Disordered" evidence="1">
    <location>
        <begin position="28"/>
        <end position="54"/>
    </location>
</feature>
<dbReference type="HOGENOM" id="CLU_2138536_0_0_1"/>
<dbReference type="Proteomes" id="UP000009168">
    <property type="component" value="Unassembled WGS sequence"/>
</dbReference>